<dbReference type="AlphaFoldDB" id="A0A915CN44"/>
<keyword evidence="1" id="KW-1185">Reference proteome</keyword>
<accession>A0A915CN44</accession>
<name>A0A915CN44_9BILA</name>
<evidence type="ECO:0000313" key="1">
    <source>
        <dbReference type="Proteomes" id="UP000887574"/>
    </source>
</evidence>
<proteinExistence type="predicted"/>
<sequence>MNCSDRSVCECCKCVCCSSSRCQCQCCFECQHCQSNIESAVASTATTVSYALQFCFSTIQHSPIRIFSKQWVSSSQQQQHRPILVAPVAGSVVNLPPTPLLPSYPYNQPQQPAAGSFRTAAFAHVASPTVNVAQPGQHYYSLTPQQVASVQQSSNAY</sequence>
<protein>
    <submittedName>
        <fullName evidence="2">CRC domain-containing protein</fullName>
    </submittedName>
</protein>
<dbReference type="Proteomes" id="UP000887574">
    <property type="component" value="Unplaced"/>
</dbReference>
<reference evidence="2" key="1">
    <citation type="submission" date="2022-11" db="UniProtKB">
        <authorList>
            <consortium name="WormBaseParasite"/>
        </authorList>
    </citation>
    <scope>IDENTIFICATION</scope>
</reference>
<evidence type="ECO:0000313" key="2">
    <source>
        <dbReference type="WBParaSite" id="jg10745"/>
    </source>
</evidence>
<organism evidence="1 2">
    <name type="scientific">Ditylenchus dipsaci</name>
    <dbReference type="NCBI Taxonomy" id="166011"/>
    <lineage>
        <taxon>Eukaryota</taxon>
        <taxon>Metazoa</taxon>
        <taxon>Ecdysozoa</taxon>
        <taxon>Nematoda</taxon>
        <taxon>Chromadorea</taxon>
        <taxon>Rhabditida</taxon>
        <taxon>Tylenchina</taxon>
        <taxon>Tylenchomorpha</taxon>
        <taxon>Sphaerularioidea</taxon>
        <taxon>Anguinidae</taxon>
        <taxon>Anguininae</taxon>
        <taxon>Ditylenchus</taxon>
    </lineage>
</organism>
<dbReference type="WBParaSite" id="jg10745">
    <property type="protein sequence ID" value="jg10745"/>
    <property type="gene ID" value="jg10745"/>
</dbReference>